<organism evidence="2">
    <name type="scientific">Zea mays</name>
    <name type="common">Maize</name>
    <dbReference type="NCBI Taxonomy" id="4577"/>
    <lineage>
        <taxon>Eukaryota</taxon>
        <taxon>Viridiplantae</taxon>
        <taxon>Streptophyta</taxon>
        <taxon>Embryophyta</taxon>
        <taxon>Tracheophyta</taxon>
        <taxon>Spermatophyta</taxon>
        <taxon>Magnoliopsida</taxon>
        <taxon>Liliopsida</taxon>
        <taxon>Poales</taxon>
        <taxon>Poaceae</taxon>
        <taxon>PACMAD clade</taxon>
        <taxon>Panicoideae</taxon>
        <taxon>Andropogonodae</taxon>
        <taxon>Andropogoneae</taxon>
        <taxon>Tripsacinae</taxon>
        <taxon>Zea</taxon>
    </lineage>
</organism>
<sequence length="108" mass="11474">MHYALRSYLEGIVPPPRIQGHSATPLMVARLHSASVTRVAANPLCTSRGQPGRSSRRPSSCASGPGGIAPSMRMLSAVHRQYAGMSASSRQHLLFSSGHGRRGPMPSK</sequence>
<feature type="region of interest" description="Disordered" evidence="1">
    <location>
        <begin position="89"/>
        <end position="108"/>
    </location>
</feature>
<dbReference type="AlphaFoldDB" id="C0PA15"/>
<name>C0PA15_MAIZE</name>
<dbReference type="EMBL" id="BT065134">
    <property type="protein sequence ID" value="ACN31010.1"/>
    <property type="molecule type" value="mRNA"/>
</dbReference>
<feature type="compositionally biased region" description="Low complexity" evidence="1">
    <location>
        <begin position="47"/>
        <end position="63"/>
    </location>
</feature>
<reference evidence="2" key="2">
    <citation type="submission" date="2012-06" db="EMBL/GenBank/DDBJ databases">
        <authorList>
            <person name="Yu Y."/>
            <person name="Currie J."/>
            <person name="Lomeli R."/>
            <person name="Angelova A."/>
            <person name="Collura K."/>
            <person name="Wissotski M."/>
            <person name="Campos D."/>
            <person name="Kudrna D."/>
            <person name="Golser W."/>
            <person name="Ashely E."/>
            <person name="Descour A."/>
            <person name="Fernandes J."/>
            <person name="Soderlund C."/>
            <person name="Walbot V."/>
        </authorList>
    </citation>
    <scope>NUCLEOTIDE SEQUENCE</scope>
    <source>
        <strain evidence="2">B73</strain>
    </source>
</reference>
<accession>C0PA15</accession>
<evidence type="ECO:0000313" key="2">
    <source>
        <dbReference type="EMBL" id="ACN31010.1"/>
    </source>
</evidence>
<feature type="region of interest" description="Disordered" evidence="1">
    <location>
        <begin position="42"/>
        <end position="68"/>
    </location>
</feature>
<evidence type="ECO:0000256" key="1">
    <source>
        <dbReference type="SAM" id="MobiDB-lite"/>
    </source>
</evidence>
<proteinExistence type="evidence at transcript level"/>
<protein>
    <submittedName>
        <fullName evidence="2">Uncharacterized protein</fullName>
    </submittedName>
</protein>
<reference evidence="2" key="1">
    <citation type="journal article" date="2009" name="PLoS Genet.">
        <title>Sequencing, mapping, and analysis of 27,455 maize full-length cDNAs.</title>
        <authorList>
            <person name="Soderlund C."/>
            <person name="Descour A."/>
            <person name="Kudrna D."/>
            <person name="Bomhoff M."/>
            <person name="Boyd L."/>
            <person name="Currie J."/>
            <person name="Angelova A."/>
            <person name="Collura K."/>
            <person name="Wissotski M."/>
            <person name="Ashley E."/>
            <person name="Morrow D."/>
            <person name="Fernandes J."/>
            <person name="Walbot V."/>
            <person name="Yu Y."/>
        </authorList>
    </citation>
    <scope>NUCLEOTIDE SEQUENCE</scope>
    <source>
        <strain evidence="2">B73</strain>
    </source>
</reference>